<sequence length="563" mass="58258">MTGGTDSTPRSPTVSKRALAALAVVGLVVASLAPAVGASAVGVPTTGVSVSNPLNGTDERNTTSTDRTTTPEVTMPVVTPTETPTERASTTESTSGRDATARTTTAATSTEETTSTATDDSGRGRDDRTATPARGPPEDAGPSGDGGPPDENGPPGNDDSPRAVHPPGLGGPPDVTDPGETDPPGRVGDGTTPPGLSENRSGPPADRPGQSPNRPGRPGNGSGFPGNGAFPGNATDAPGNRTLPENATRRGRPVRSADVPTVDVTVENASANESVAVNVSTPADRNRTVSFSTLEVTPTRNASFTLNVTASERPIAEKTPTEELSNGTEPLAFLSVDHSISDRNISSVNFTFRLRRDRVNASERDEIALYRYHDDSWNELPTTLVETTASHYVYRVRSPGLSEFAAGKQRPKFEITNATVDISTLSVGDALKVRVRITNEGDADGTFTAELVLGDRPVAERQLTIAAGGMRQTTFERTVAEPGVYEVHVNEYRVGEVAVNGTAASSATEGATGDEPTDVATDPGESETDGRSSAETTAGVPGFGVGVAVVALLGSLAVARWRE</sequence>
<evidence type="ECO:0000259" key="4">
    <source>
        <dbReference type="Pfam" id="PF18204"/>
    </source>
</evidence>
<feature type="region of interest" description="Disordered" evidence="2">
    <location>
        <begin position="42"/>
        <end position="260"/>
    </location>
</feature>
<feature type="compositionally biased region" description="Low complexity" evidence="2">
    <location>
        <begin position="62"/>
        <end position="83"/>
    </location>
</feature>
<evidence type="ECO:0000256" key="3">
    <source>
        <dbReference type="SAM" id="Phobius"/>
    </source>
</evidence>
<feature type="compositionally biased region" description="Low complexity" evidence="2">
    <location>
        <begin position="149"/>
        <end position="158"/>
    </location>
</feature>
<dbReference type="Pfam" id="PF18204">
    <property type="entry name" value="PGF-CTERM"/>
    <property type="match status" value="1"/>
</dbReference>
<dbReference type="GO" id="GO:0030115">
    <property type="term" value="C:S-layer"/>
    <property type="evidence" value="ECO:0007669"/>
    <property type="project" value="UniProtKB-SubCell"/>
</dbReference>
<dbReference type="GeneID" id="72190372"/>
<dbReference type="NCBIfam" id="TIGR04213">
    <property type="entry name" value="PGF_pre_PGF"/>
    <property type="match status" value="1"/>
</dbReference>
<dbReference type="InterPro" id="IPR013783">
    <property type="entry name" value="Ig-like_fold"/>
</dbReference>
<feature type="compositionally biased region" description="Low complexity" evidence="2">
    <location>
        <begin position="93"/>
        <end position="119"/>
    </location>
</feature>
<feature type="transmembrane region" description="Helical" evidence="3">
    <location>
        <begin position="538"/>
        <end position="559"/>
    </location>
</feature>
<evidence type="ECO:0000313" key="5">
    <source>
        <dbReference type="EMBL" id="UPV99037.1"/>
    </source>
</evidence>
<gene>
    <name evidence="5" type="ORF">M0R88_10915</name>
</gene>
<keyword evidence="1" id="KW-0732">Signal</keyword>
<keyword evidence="3" id="KW-0812">Transmembrane</keyword>
<feature type="compositionally biased region" description="Low complexity" evidence="2">
    <location>
        <begin position="208"/>
        <end position="217"/>
    </location>
</feature>
<dbReference type="Gene3D" id="2.60.40.10">
    <property type="entry name" value="Immunoglobulins"/>
    <property type="match status" value="1"/>
</dbReference>
<keyword evidence="3" id="KW-0472">Membrane</keyword>
<protein>
    <submittedName>
        <fullName evidence="5">PGF-pre-PGF domain-containing protein</fullName>
    </submittedName>
</protein>
<feature type="compositionally biased region" description="Basic and acidic residues" evidence="2">
    <location>
        <begin position="120"/>
        <end position="129"/>
    </location>
</feature>
<dbReference type="RefSeq" id="WP_248653541.1">
    <property type="nucleotide sequence ID" value="NZ_CP096658.1"/>
</dbReference>
<dbReference type="Proteomes" id="UP000830434">
    <property type="component" value="Chromosome"/>
</dbReference>
<feature type="domain" description="PGF-CTERM archaeal protein-sorting signal" evidence="4">
    <location>
        <begin position="540"/>
        <end position="562"/>
    </location>
</feature>
<accession>A0A8U0IDP2</accession>
<keyword evidence="6" id="KW-1185">Reference proteome</keyword>
<proteinExistence type="predicted"/>
<evidence type="ECO:0000256" key="1">
    <source>
        <dbReference type="ARBA" id="ARBA00022729"/>
    </source>
</evidence>
<organism evidence="5 6">
    <name type="scientific">Halorussus gelatinilyticus</name>
    <dbReference type="NCBI Taxonomy" id="2937524"/>
    <lineage>
        <taxon>Archaea</taxon>
        <taxon>Methanobacteriati</taxon>
        <taxon>Methanobacteriota</taxon>
        <taxon>Stenosarchaea group</taxon>
        <taxon>Halobacteria</taxon>
        <taxon>Halobacteriales</taxon>
        <taxon>Haladaptataceae</taxon>
        <taxon>Halorussus</taxon>
    </lineage>
</organism>
<dbReference type="InterPro" id="IPR026453">
    <property type="entry name" value="PGF_pre_PGF"/>
</dbReference>
<dbReference type="AlphaFoldDB" id="A0A8U0IDP2"/>
<reference evidence="5" key="1">
    <citation type="submission" date="2022-04" db="EMBL/GenBank/DDBJ databases">
        <title>Diverse halophilic archaea isolated from saline environments.</title>
        <authorList>
            <person name="Cui H.-L."/>
        </authorList>
    </citation>
    <scope>NUCLEOTIDE SEQUENCE</scope>
    <source>
        <strain evidence="5">XZYJT40</strain>
    </source>
</reference>
<feature type="region of interest" description="Disordered" evidence="2">
    <location>
        <begin position="503"/>
        <end position="538"/>
    </location>
</feature>
<feature type="compositionally biased region" description="Low complexity" evidence="2">
    <location>
        <begin position="503"/>
        <end position="513"/>
    </location>
</feature>
<dbReference type="KEGG" id="haxz:M0R88_10915"/>
<evidence type="ECO:0000256" key="2">
    <source>
        <dbReference type="SAM" id="MobiDB-lite"/>
    </source>
</evidence>
<name>A0A8U0IDP2_9EURY</name>
<dbReference type="NCBIfam" id="TIGR04126">
    <property type="entry name" value="PGF_CTERM"/>
    <property type="match status" value="1"/>
</dbReference>
<dbReference type="InterPro" id="IPR026371">
    <property type="entry name" value="PGF_CTERM"/>
</dbReference>
<dbReference type="EMBL" id="CP096658">
    <property type="protein sequence ID" value="UPV99037.1"/>
    <property type="molecule type" value="Genomic_DNA"/>
</dbReference>
<dbReference type="GO" id="GO:0005886">
    <property type="term" value="C:plasma membrane"/>
    <property type="evidence" value="ECO:0007669"/>
    <property type="project" value="UniProtKB-SubCell"/>
</dbReference>
<keyword evidence="3" id="KW-1133">Transmembrane helix</keyword>
<evidence type="ECO:0000313" key="6">
    <source>
        <dbReference type="Proteomes" id="UP000830434"/>
    </source>
</evidence>